<organism evidence="2 3">
    <name type="scientific">Symbiodinium microadriaticum</name>
    <name type="common">Dinoflagellate</name>
    <name type="synonym">Zooxanthella microadriatica</name>
    <dbReference type="NCBI Taxonomy" id="2951"/>
    <lineage>
        <taxon>Eukaryota</taxon>
        <taxon>Sar</taxon>
        <taxon>Alveolata</taxon>
        <taxon>Dinophyceae</taxon>
        <taxon>Suessiales</taxon>
        <taxon>Symbiodiniaceae</taxon>
        <taxon>Symbiodinium</taxon>
    </lineage>
</organism>
<evidence type="ECO:0000313" key="3">
    <source>
        <dbReference type="Proteomes" id="UP000186817"/>
    </source>
</evidence>
<name>A0A1Q9DX08_SYMMI</name>
<gene>
    <name evidence="2" type="ORF">AK812_SmicGene17695</name>
</gene>
<keyword evidence="1" id="KW-1133">Transmembrane helix</keyword>
<dbReference type="Proteomes" id="UP000186817">
    <property type="component" value="Unassembled WGS sequence"/>
</dbReference>
<evidence type="ECO:0000313" key="2">
    <source>
        <dbReference type="EMBL" id="OLP99710.1"/>
    </source>
</evidence>
<keyword evidence="1" id="KW-0812">Transmembrane</keyword>
<sequence>MSLETLCLECHLTKTFLDCCLEPLLPPRPRDLRQLASTARPGLQAGQLRSRQGKLADLTFVRIREDRRAPLYRYGKPATAFMLETGLATWADFEWSLDATAHDVFYSMRTSDHEVDGRGCALLMVCMVLGQIFDMLGYLMFNHMRSE</sequence>
<evidence type="ECO:0000256" key="1">
    <source>
        <dbReference type="SAM" id="Phobius"/>
    </source>
</evidence>
<accession>A0A1Q9DX08</accession>
<comment type="caution">
    <text evidence="2">The sequence shown here is derived from an EMBL/GenBank/DDBJ whole genome shotgun (WGS) entry which is preliminary data.</text>
</comment>
<protein>
    <submittedName>
        <fullName evidence="2">Uncharacterized protein</fullName>
    </submittedName>
</protein>
<reference evidence="2 3" key="1">
    <citation type="submission" date="2016-02" db="EMBL/GenBank/DDBJ databases">
        <title>Genome analysis of coral dinoflagellate symbionts highlights evolutionary adaptations to a symbiotic lifestyle.</title>
        <authorList>
            <person name="Aranda M."/>
            <person name="Li Y."/>
            <person name="Liew Y.J."/>
            <person name="Baumgarten S."/>
            <person name="Simakov O."/>
            <person name="Wilson M."/>
            <person name="Piel J."/>
            <person name="Ashoor H."/>
            <person name="Bougouffa S."/>
            <person name="Bajic V.B."/>
            <person name="Ryu T."/>
            <person name="Ravasi T."/>
            <person name="Bayer T."/>
            <person name="Micklem G."/>
            <person name="Kim H."/>
            <person name="Bhak J."/>
            <person name="Lajeunesse T.C."/>
            <person name="Voolstra C.R."/>
        </authorList>
    </citation>
    <scope>NUCLEOTIDE SEQUENCE [LARGE SCALE GENOMIC DNA]</scope>
    <source>
        <strain evidence="2 3">CCMP2467</strain>
    </source>
</reference>
<feature type="transmembrane region" description="Helical" evidence="1">
    <location>
        <begin position="121"/>
        <end position="141"/>
    </location>
</feature>
<dbReference type="AlphaFoldDB" id="A0A1Q9DX08"/>
<proteinExistence type="predicted"/>
<dbReference type="EMBL" id="LSRX01000352">
    <property type="protein sequence ID" value="OLP99710.1"/>
    <property type="molecule type" value="Genomic_DNA"/>
</dbReference>
<keyword evidence="1" id="KW-0472">Membrane</keyword>
<keyword evidence="3" id="KW-1185">Reference proteome</keyword>